<dbReference type="PANTHER" id="PTHR14097:SF7">
    <property type="entry name" value="OXIDOREDUCTASE HTATIP2"/>
    <property type="match status" value="1"/>
</dbReference>
<dbReference type="InterPro" id="IPR036291">
    <property type="entry name" value="NAD(P)-bd_dom_sf"/>
</dbReference>
<protein>
    <recommendedName>
        <fullName evidence="3">NAD(P)-binding domain-containing protein</fullName>
    </recommendedName>
</protein>
<accession>A0ABW4XP34</accession>
<dbReference type="Gene3D" id="3.40.50.720">
    <property type="entry name" value="NAD(P)-binding Rossmann-like Domain"/>
    <property type="match status" value="1"/>
</dbReference>
<comment type="caution">
    <text evidence="1">The sequence shown here is derived from an EMBL/GenBank/DDBJ whole genome shotgun (WGS) entry which is preliminary data.</text>
</comment>
<evidence type="ECO:0000313" key="2">
    <source>
        <dbReference type="Proteomes" id="UP001597380"/>
    </source>
</evidence>
<dbReference type="PANTHER" id="PTHR14097">
    <property type="entry name" value="OXIDOREDUCTASE HTATIP2"/>
    <property type="match status" value="1"/>
</dbReference>
<proteinExistence type="predicted"/>
<dbReference type="Proteomes" id="UP001597380">
    <property type="component" value="Unassembled WGS sequence"/>
</dbReference>
<organism evidence="1 2">
    <name type="scientific">Corallincola platygyrae</name>
    <dbReference type="NCBI Taxonomy" id="1193278"/>
    <lineage>
        <taxon>Bacteria</taxon>
        <taxon>Pseudomonadati</taxon>
        <taxon>Pseudomonadota</taxon>
        <taxon>Gammaproteobacteria</taxon>
        <taxon>Alteromonadales</taxon>
        <taxon>Psychromonadaceae</taxon>
        <taxon>Corallincola</taxon>
    </lineage>
</organism>
<name>A0ABW4XP34_9GAMM</name>
<reference evidence="2" key="1">
    <citation type="journal article" date="2019" name="Int. J. Syst. Evol. Microbiol.">
        <title>The Global Catalogue of Microorganisms (GCM) 10K type strain sequencing project: providing services to taxonomists for standard genome sequencing and annotation.</title>
        <authorList>
            <consortium name="The Broad Institute Genomics Platform"/>
            <consortium name="The Broad Institute Genome Sequencing Center for Infectious Disease"/>
            <person name="Wu L."/>
            <person name="Ma J."/>
        </authorList>
    </citation>
    <scope>NUCLEOTIDE SEQUENCE [LARGE SCALE GENOMIC DNA]</scope>
    <source>
        <strain evidence="2">CGMCC 1.10992</strain>
    </source>
</reference>
<dbReference type="RefSeq" id="WP_345339609.1">
    <property type="nucleotide sequence ID" value="NZ_BAABLI010000010.1"/>
</dbReference>
<dbReference type="SUPFAM" id="SSF51735">
    <property type="entry name" value="NAD(P)-binding Rossmann-fold domains"/>
    <property type="match status" value="1"/>
</dbReference>
<keyword evidence="2" id="KW-1185">Reference proteome</keyword>
<evidence type="ECO:0000313" key="1">
    <source>
        <dbReference type="EMBL" id="MFD2097032.1"/>
    </source>
</evidence>
<sequence length="193" mass="20918">MSYPIIDFEALDFEAIGHGSCDELFLPTCDWICLCLGTHSGKQGSYEQVDYGYTIAAAKLARGAGTPNAMLISSTLASAQSLSPYLRWKGKAEQALEALQFEKLAIFRPGPLLGRIEVRLSERLGNPLLKLLAAMMGGKRSPIAPVDGSDLASLMARQITEDATENTSGEDWQGLKRFYAGDIASSDLARQEK</sequence>
<gene>
    <name evidence="1" type="ORF">ACFSJ3_13630</name>
</gene>
<evidence type="ECO:0008006" key="3">
    <source>
        <dbReference type="Google" id="ProtNLM"/>
    </source>
</evidence>
<dbReference type="EMBL" id="JBHUHT010000015">
    <property type="protein sequence ID" value="MFD2097032.1"/>
    <property type="molecule type" value="Genomic_DNA"/>
</dbReference>